<dbReference type="InterPro" id="IPR037069">
    <property type="entry name" value="AcylCoA_DH/ox_N_sf"/>
</dbReference>
<feature type="domain" description="Acyl-CoA dehydrogenase/oxidase C-terminal" evidence="5">
    <location>
        <begin position="233"/>
        <end position="380"/>
    </location>
</feature>
<organism evidence="8 9">
    <name type="scientific">Cupriavidus basilensis</name>
    <dbReference type="NCBI Taxonomy" id="68895"/>
    <lineage>
        <taxon>Bacteria</taxon>
        <taxon>Pseudomonadati</taxon>
        <taxon>Pseudomonadota</taxon>
        <taxon>Betaproteobacteria</taxon>
        <taxon>Burkholderiales</taxon>
        <taxon>Burkholderiaceae</taxon>
        <taxon>Cupriavidus</taxon>
    </lineage>
</organism>
<dbReference type="InterPro" id="IPR046373">
    <property type="entry name" value="Acyl-CoA_Oxase/DH_mid-dom_sf"/>
</dbReference>
<keyword evidence="4" id="KW-0274">FAD</keyword>
<dbReference type="SUPFAM" id="SSF56645">
    <property type="entry name" value="Acyl-CoA dehydrogenase NM domain-like"/>
    <property type="match status" value="1"/>
</dbReference>
<gene>
    <name evidence="8" type="ORF">RR42_s0881</name>
</gene>
<dbReference type="GO" id="GO:0050660">
    <property type="term" value="F:flavin adenine dinucleotide binding"/>
    <property type="evidence" value="ECO:0007669"/>
    <property type="project" value="InterPro"/>
</dbReference>
<dbReference type="Pfam" id="PF02771">
    <property type="entry name" value="Acyl-CoA_dh_N"/>
    <property type="match status" value="1"/>
</dbReference>
<evidence type="ECO:0000256" key="4">
    <source>
        <dbReference type="ARBA" id="ARBA00022827"/>
    </source>
</evidence>
<feature type="domain" description="Acyl-CoA dehydrogenase/oxidase N-terminal" evidence="7">
    <location>
        <begin position="7"/>
        <end position="118"/>
    </location>
</feature>
<accession>A0A0C4YPG1</accession>
<dbReference type="AlphaFoldDB" id="A0A0C4YPG1"/>
<evidence type="ECO:0000256" key="3">
    <source>
        <dbReference type="ARBA" id="ARBA00022630"/>
    </source>
</evidence>
<evidence type="ECO:0000259" key="7">
    <source>
        <dbReference type="Pfam" id="PF02771"/>
    </source>
</evidence>
<dbReference type="OrthoDB" id="9769473at2"/>
<dbReference type="CDD" id="cd00567">
    <property type="entry name" value="ACAD"/>
    <property type="match status" value="1"/>
</dbReference>
<dbReference type="PANTHER" id="PTHR43884:SF12">
    <property type="entry name" value="ISOVALERYL-COA DEHYDROGENASE, MITOCHONDRIAL-RELATED"/>
    <property type="match status" value="1"/>
</dbReference>
<keyword evidence="8" id="KW-0560">Oxidoreductase</keyword>
<dbReference type="InterPro" id="IPR009100">
    <property type="entry name" value="AcylCoA_DH/oxidase_NM_dom_sf"/>
</dbReference>
<keyword evidence="9" id="KW-1185">Reference proteome</keyword>
<evidence type="ECO:0000313" key="9">
    <source>
        <dbReference type="Proteomes" id="UP000031843"/>
    </source>
</evidence>
<dbReference type="Pfam" id="PF02770">
    <property type="entry name" value="Acyl-CoA_dh_M"/>
    <property type="match status" value="1"/>
</dbReference>
<dbReference type="GO" id="GO:0016937">
    <property type="term" value="F:short-chain fatty acyl-CoA dehydrogenase activity"/>
    <property type="evidence" value="ECO:0007669"/>
    <property type="project" value="UniProtKB-EC"/>
</dbReference>
<dbReference type="Pfam" id="PF00441">
    <property type="entry name" value="Acyl-CoA_dh_1"/>
    <property type="match status" value="1"/>
</dbReference>
<dbReference type="InterPro" id="IPR013786">
    <property type="entry name" value="AcylCoA_DH/ox_N"/>
</dbReference>
<dbReference type="PIRSF" id="PIRSF016578">
    <property type="entry name" value="HsaA"/>
    <property type="match status" value="1"/>
</dbReference>
<dbReference type="InterPro" id="IPR006091">
    <property type="entry name" value="Acyl-CoA_Oxase/DH_mid-dom"/>
</dbReference>
<dbReference type="Gene3D" id="1.20.140.10">
    <property type="entry name" value="Butyryl-CoA Dehydrogenase, subunit A, domain 3"/>
    <property type="match status" value="1"/>
</dbReference>
<dbReference type="Gene3D" id="1.10.540.10">
    <property type="entry name" value="Acyl-CoA dehydrogenase/oxidase, N-terminal domain"/>
    <property type="match status" value="1"/>
</dbReference>
<protein>
    <submittedName>
        <fullName evidence="8">Butyryl-CoA dehydrogenase</fullName>
        <ecNumber evidence="8">1.3.8.1</ecNumber>
    </submittedName>
</protein>
<dbReference type="PANTHER" id="PTHR43884">
    <property type="entry name" value="ACYL-COA DEHYDROGENASE"/>
    <property type="match status" value="1"/>
</dbReference>
<comment type="cofactor">
    <cofactor evidence="1">
        <name>FAD</name>
        <dbReference type="ChEBI" id="CHEBI:57692"/>
    </cofactor>
</comment>
<evidence type="ECO:0000259" key="6">
    <source>
        <dbReference type="Pfam" id="PF02770"/>
    </source>
</evidence>
<evidence type="ECO:0000259" key="5">
    <source>
        <dbReference type="Pfam" id="PF00441"/>
    </source>
</evidence>
<dbReference type="RefSeq" id="WP_043353958.1">
    <property type="nucleotide sequence ID" value="NZ_CP010537.1"/>
</dbReference>
<dbReference type="InterPro" id="IPR009075">
    <property type="entry name" value="AcylCo_DH/oxidase_C"/>
</dbReference>
<dbReference type="STRING" id="68895.RR42_s0881"/>
<feature type="domain" description="Acyl-CoA oxidase/dehydrogenase middle" evidence="6">
    <location>
        <begin position="122"/>
        <end position="220"/>
    </location>
</feature>
<dbReference type="FunFam" id="1.20.140.10:FF:000012">
    <property type="entry name" value="Acyl-CoA dehydrogenase fadE12"/>
    <property type="match status" value="1"/>
</dbReference>
<evidence type="ECO:0000256" key="1">
    <source>
        <dbReference type="ARBA" id="ARBA00001974"/>
    </source>
</evidence>
<dbReference type="InterPro" id="IPR036250">
    <property type="entry name" value="AcylCo_DH-like_C"/>
</dbReference>
<evidence type="ECO:0000313" key="8">
    <source>
        <dbReference type="EMBL" id="AJG22471.1"/>
    </source>
</evidence>
<proteinExistence type="inferred from homology"/>
<sequence>MDYQLSADQLAIIDAAEKICADFPLEYWRNKDKNHEFPHEFFEAVASGGWLGICMPEEFGGSNLGVTEAALFLRTVAECGGQAGASTIHMNIFGLQPVVHFGTDAQKKAWLPPFARGEHKACFAVTEPDTGLDTTKLKVVAKKQPDGNYLISGKKVFISTAQVADHMLILARTTPVEEVKKHGEGLSLFYTKLDRKYVEIREIDKLGRAAVDTNELFIDDLPVSKDSLIGEEGKGLKYIFHGMNAERVFVSAEQVGIGRAVLKLATQYAKDRVVFGRPIGKNQGVQHPLARNWAELEAANHMLLAAADLYDKGISCGSEANAAKLLASEACMNACQTSILTHGGFGYAKEYHVERFMREAWIGYIAPVTPQLILSNIAERKLGLPKSY</sequence>
<dbReference type="Proteomes" id="UP000031843">
    <property type="component" value="Chromosome secondary"/>
</dbReference>
<keyword evidence="3" id="KW-0285">Flavoprotein</keyword>
<dbReference type="EC" id="1.3.8.1" evidence="8"/>
<comment type="similarity">
    <text evidence="2">Belongs to the acyl-CoA dehydrogenase family.</text>
</comment>
<dbReference type="EMBL" id="CP010537">
    <property type="protein sequence ID" value="AJG22471.1"/>
    <property type="molecule type" value="Genomic_DNA"/>
</dbReference>
<dbReference type="Gene3D" id="2.40.110.10">
    <property type="entry name" value="Butyryl-CoA Dehydrogenase, subunit A, domain 2"/>
    <property type="match status" value="1"/>
</dbReference>
<name>A0A0C4YPG1_9BURK</name>
<reference evidence="8 9" key="1">
    <citation type="journal article" date="2015" name="Genome Announc.">
        <title>Complete Genome Sequence of Cupriavidus basilensis 4G11, Isolated from the Oak Ridge Field Research Center Site.</title>
        <authorList>
            <person name="Ray J."/>
            <person name="Waters R.J."/>
            <person name="Skerker J.M."/>
            <person name="Kuehl J.V."/>
            <person name="Price M.N."/>
            <person name="Huang J."/>
            <person name="Chakraborty R."/>
            <person name="Arkin A.P."/>
            <person name="Deutschbauer A."/>
        </authorList>
    </citation>
    <scope>NUCLEOTIDE SEQUENCE [LARGE SCALE GENOMIC DNA]</scope>
    <source>
        <strain evidence="8">4G11</strain>
    </source>
</reference>
<dbReference type="KEGG" id="cbw:RR42_s0881"/>
<evidence type="ECO:0000256" key="2">
    <source>
        <dbReference type="ARBA" id="ARBA00009347"/>
    </source>
</evidence>
<dbReference type="SUPFAM" id="SSF47203">
    <property type="entry name" value="Acyl-CoA dehydrogenase C-terminal domain-like"/>
    <property type="match status" value="1"/>
</dbReference>